<dbReference type="CDD" id="cd06170">
    <property type="entry name" value="LuxR_C_like"/>
    <property type="match status" value="1"/>
</dbReference>
<dbReference type="PANTHER" id="PTHR44688:SF16">
    <property type="entry name" value="DNA-BINDING TRANSCRIPTIONAL ACTIVATOR DEVR_DOSR"/>
    <property type="match status" value="1"/>
</dbReference>
<keyword evidence="3" id="KW-0804">Transcription</keyword>
<dbReference type="RefSeq" id="WP_269327569.1">
    <property type="nucleotide sequence ID" value="NZ_BAAAZO010000014.1"/>
</dbReference>
<dbReference type="PANTHER" id="PTHR44688">
    <property type="entry name" value="DNA-BINDING TRANSCRIPTIONAL ACTIVATOR DEVR_DOSR"/>
    <property type="match status" value="1"/>
</dbReference>
<dbReference type="SUPFAM" id="SSF46894">
    <property type="entry name" value="C-terminal effector domain of the bipartite response regulators"/>
    <property type="match status" value="1"/>
</dbReference>
<evidence type="ECO:0000256" key="1">
    <source>
        <dbReference type="ARBA" id="ARBA00023015"/>
    </source>
</evidence>
<dbReference type="InterPro" id="IPR000792">
    <property type="entry name" value="Tscrpt_reg_LuxR_C"/>
</dbReference>
<evidence type="ECO:0000313" key="5">
    <source>
        <dbReference type="EMBL" id="GAA3640568.1"/>
    </source>
</evidence>
<dbReference type="Proteomes" id="UP001501074">
    <property type="component" value="Unassembled WGS sequence"/>
</dbReference>
<evidence type="ECO:0000259" key="4">
    <source>
        <dbReference type="PROSITE" id="PS50043"/>
    </source>
</evidence>
<dbReference type="Pfam" id="PF00196">
    <property type="entry name" value="GerE"/>
    <property type="match status" value="1"/>
</dbReference>
<dbReference type="SMART" id="SM00421">
    <property type="entry name" value="HTH_LUXR"/>
    <property type="match status" value="1"/>
</dbReference>
<comment type="caution">
    <text evidence="5">The sequence shown here is derived from an EMBL/GenBank/DDBJ whole genome shotgun (WGS) entry which is preliminary data.</text>
</comment>
<dbReference type="PROSITE" id="PS50043">
    <property type="entry name" value="HTH_LUXR_2"/>
    <property type="match status" value="1"/>
</dbReference>
<dbReference type="InterPro" id="IPR016032">
    <property type="entry name" value="Sig_transdc_resp-reg_C-effctor"/>
</dbReference>
<name>A0ABP7AV50_9ACTN</name>
<dbReference type="EMBL" id="BAAAZO010000014">
    <property type="protein sequence ID" value="GAA3640568.1"/>
    <property type="molecule type" value="Genomic_DNA"/>
</dbReference>
<dbReference type="Gene3D" id="3.40.50.2300">
    <property type="match status" value="1"/>
</dbReference>
<evidence type="ECO:0000313" key="6">
    <source>
        <dbReference type="Proteomes" id="UP001501074"/>
    </source>
</evidence>
<accession>A0ABP7AV50</accession>
<feature type="domain" description="HTH luxR-type" evidence="4">
    <location>
        <begin position="116"/>
        <end position="181"/>
    </location>
</feature>
<evidence type="ECO:0000256" key="3">
    <source>
        <dbReference type="ARBA" id="ARBA00023163"/>
    </source>
</evidence>
<protein>
    <recommendedName>
        <fullName evidence="4">HTH luxR-type domain-containing protein</fullName>
    </recommendedName>
</protein>
<evidence type="ECO:0000256" key="2">
    <source>
        <dbReference type="ARBA" id="ARBA00023125"/>
    </source>
</evidence>
<keyword evidence="1" id="KW-0805">Transcription regulation</keyword>
<dbReference type="PROSITE" id="PS00622">
    <property type="entry name" value="HTH_LUXR_1"/>
    <property type="match status" value="1"/>
</dbReference>
<keyword evidence="2" id="KW-0238">DNA-binding</keyword>
<reference evidence="6" key="1">
    <citation type="journal article" date="2019" name="Int. J. Syst. Evol. Microbiol.">
        <title>The Global Catalogue of Microorganisms (GCM) 10K type strain sequencing project: providing services to taxonomists for standard genome sequencing and annotation.</title>
        <authorList>
            <consortium name="The Broad Institute Genomics Platform"/>
            <consortium name="The Broad Institute Genome Sequencing Center for Infectious Disease"/>
            <person name="Wu L."/>
            <person name="Ma J."/>
        </authorList>
    </citation>
    <scope>NUCLEOTIDE SEQUENCE [LARGE SCALE GENOMIC DNA]</scope>
    <source>
        <strain evidence="6">JCM 16902</strain>
    </source>
</reference>
<proteinExistence type="predicted"/>
<keyword evidence="6" id="KW-1185">Reference proteome</keyword>
<sequence length="183" mass="21009">MRQGGVEIVPCADMSEFPALMADPDMGWLLFAADLDDHHIEQTLWRARTARSDIEIGLLGARHDRRRAERWIRRGCAVYLELETSPRRVIEAMDLVSRLRVRVIDSIFHEGQHAGLSLPRVGLTRRERDVLQLLDHGHRNSEIAGFLHISENTVEYHIRHILQKLGVRNRMEACRQAAVLGLI</sequence>
<organism evidence="5 6">
    <name type="scientific">Kineosporia mesophila</name>
    <dbReference type="NCBI Taxonomy" id="566012"/>
    <lineage>
        <taxon>Bacteria</taxon>
        <taxon>Bacillati</taxon>
        <taxon>Actinomycetota</taxon>
        <taxon>Actinomycetes</taxon>
        <taxon>Kineosporiales</taxon>
        <taxon>Kineosporiaceae</taxon>
        <taxon>Kineosporia</taxon>
    </lineage>
</organism>
<gene>
    <name evidence="5" type="ORF">GCM10022223_69760</name>
</gene>
<dbReference type="PRINTS" id="PR00038">
    <property type="entry name" value="HTHLUXR"/>
</dbReference>